<accession>A0A1W1GZY2</accession>
<dbReference type="AlphaFoldDB" id="A0A1W1GZY2"/>
<evidence type="ECO:0000313" key="1">
    <source>
        <dbReference type="EMBL" id="SLM24910.1"/>
    </source>
</evidence>
<evidence type="ECO:0000313" key="2">
    <source>
        <dbReference type="Proteomes" id="UP000191133"/>
    </source>
</evidence>
<gene>
    <name evidence="1" type="ORF">SAMN04488690_2638</name>
</gene>
<reference evidence="2" key="1">
    <citation type="submission" date="2016-10" db="EMBL/GenBank/DDBJ databases">
        <authorList>
            <person name="Varghese N."/>
        </authorList>
    </citation>
    <scope>NUCLEOTIDE SEQUENCE [LARGE SCALE GENOMIC DNA]</scope>
    <source>
        <strain evidence="2">92MFCol6.1</strain>
    </source>
</reference>
<dbReference type="InterPro" id="IPR032710">
    <property type="entry name" value="NTF2-like_dom_sf"/>
</dbReference>
<organism evidence="1 2">
    <name type="scientific">Stenotrophomonas indicatrix</name>
    <dbReference type="NCBI Taxonomy" id="2045451"/>
    <lineage>
        <taxon>Bacteria</taxon>
        <taxon>Pseudomonadati</taxon>
        <taxon>Pseudomonadota</taxon>
        <taxon>Gammaproteobacteria</taxon>
        <taxon>Lysobacterales</taxon>
        <taxon>Lysobacteraceae</taxon>
        <taxon>Stenotrophomonas</taxon>
    </lineage>
</organism>
<protein>
    <recommendedName>
        <fullName evidence="3">SnoaL-like domain-containing protein</fullName>
    </recommendedName>
</protein>
<proteinExistence type="predicted"/>
<dbReference type="RefSeq" id="WP_080149774.1">
    <property type="nucleotide sequence ID" value="NZ_DAIRPY010000003.1"/>
</dbReference>
<dbReference type="EMBL" id="FWEU01000003">
    <property type="protein sequence ID" value="SLM24910.1"/>
    <property type="molecule type" value="Genomic_DNA"/>
</dbReference>
<dbReference type="SUPFAM" id="SSF54427">
    <property type="entry name" value="NTF2-like"/>
    <property type="match status" value="1"/>
</dbReference>
<dbReference type="Proteomes" id="UP000191133">
    <property type="component" value="Unassembled WGS sequence"/>
</dbReference>
<evidence type="ECO:0008006" key="3">
    <source>
        <dbReference type="Google" id="ProtNLM"/>
    </source>
</evidence>
<name>A0A1W1GZY2_9GAMM</name>
<sequence length="108" mass="11583">MLIDLPAPLSRYFLLANGEPGTHVEQCFAAGATVGDERQRHQGHTAIAAWVAQTRAAYQQHVVPLQLHVQDGRHIVSAQVSGTFPGSPVVLTHAFTLEGDGIVALDIH</sequence>
<dbReference type="Gene3D" id="3.10.450.50">
    <property type="match status" value="1"/>
</dbReference>